<evidence type="ECO:0000256" key="2">
    <source>
        <dbReference type="SAM" id="Phobius"/>
    </source>
</evidence>
<evidence type="ECO:0000313" key="5">
    <source>
        <dbReference type="Proteomes" id="UP000007264"/>
    </source>
</evidence>
<keyword evidence="2" id="KW-0472">Membrane</keyword>
<dbReference type="KEGG" id="csl:COCSUDRAFT_47568"/>
<evidence type="ECO:0008006" key="6">
    <source>
        <dbReference type="Google" id="ProtNLM"/>
    </source>
</evidence>
<protein>
    <recommendedName>
        <fullName evidence="6">TPR-like protein</fullName>
    </recommendedName>
</protein>
<keyword evidence="2" id="KW-1133">Transmembrane helix</keyword>
<dbReference type="Proteomes" id="UP000007264">
    <property type="component" value="Unassembled WGS sequence"/>
</dbReference>
<evidence type="ECO:0000256" key="3">
    <source>
        <dbReference type="SAM" id="SignalP"/>
    </source>
</evidence>
<dbReference type="EMBL" id="AGSI01000008">
    <property type="protein sequence ID" value="EIE23263.1"/>
    <property type="molecule type" value="Genomic_DNA"/>
</dbReference>
<evidence type="ECO:0000313" key="4">
    <source>
        <dbReference type="EMBL" id="EIE23263.1"/>
    </source>
</evidence>
<comment type="caution">
    <text evidence="4">The sequence shown here is derived from an EMBL/GenBank/DDBJ whole genome shotgun (WGS) entry which is preliminary data.</text>
</comment>
<proteinExistence type="predicted"/>
<organism evidence="4 5">
    <name type="scientific">Coccomyxa subellipsoidea (strain C-169)</name>
    <name type="common">Green microalga</name>
    <dbReference type="NCBI Taxonomy" id="574566"/>
    <lineage>
        <taxon>Eukaryota</taxon>
        <taxon>Viridiplantae</taxon>
        <taxon>Chlorophyta</taxon>
        <taxon>core chlorophytes</taxon>
        <taxon>Trebouxiophyceae</taxon>
        <taxon>Trebouxiophyceae incertae sedis</taxon>
        <taxon>Coccomyxaceae</taxon>
        <taxon>Coccomyxa</taxon>
        <taxon>Coccomyxa subellipsoidea</taxon>
    </lineage>
</organism>
<dbReference type="OrthoDB" id="414774at2759"/>
<dbReference type="AlphaFoldDB" id="I0YXZ4"/>
<keyword evidence="3" id="KW-0732">Signal</keyword>
<dbReference type="eggNOG" id="ENOG502QU74">
    <property type="taxonomic scope" value="Eukaryota"/>
</dbReference>
<dbReference type="GeneID" id="17041251"/>
<keyword evidence="5" id="KW-1185">Reference proteome</keyword>
<sequence length="732" mass="79244">MLFSIAAYCIVLSLVVASAVVANGTTARKRNVNGATKDMPNGQHDKESKKPLNGQKIPEAVSDTPVKTRPFVLYAILLMALLGGAATGAYFATGYLSKSTNWAPPTCQPPTVDALLNRYKELTNTFTYPILTTSPKAQRLFDIGMLQAWNFNQPEALRAFQLASEEDPAAAMPFWGQAYALGPGANRDVTSERKPYPSFAPEDFPAVYKAAQAALKKAQIKAIQLDSTQARPHPSHAKDPPNNTQDPAKKELALAVALAMKRFPEGSATGAKRAAAEKEYAEAMQAVGVKLSDSVLIAMAAEAFMNLSPWDYYNKDKSLKETATIAEELINQAIALEPMNALALHLHIHIAEASSPQRGPHLNAARAESSAARMLDAEASPLWGTAKLGHLVHMPSHTFVRIGRWADAVTANVAAWRADVADATACQSPYEPEHNTDMLIYAANMAGQYKIAEEYSEKIRLYPADIPTAYSEDYGNEWVHLILTYVIQGKWNEILNLPGTGPPAGARGLCPTGGYEYSTAVYHYARTLALAAKAEGARVAGDMESAISWYSQGAVTAFMHLREAEGTVVQEEGTVPGEWPGIYACDYKKLARILVKTAEARLALMQGDTAGAEANLRQAFAIEEGLGYMEPPRQYQPTKHCLGYVLMRAGKNQTAAEVFVEDMMEHPNNGYALLGVLRALSALGRDADAAQLAGVHEAAWASADAPLESPCPAFSRLITTLDTGFKGRRLMR</sequence>
<feature type="chain" id="PRO_5003637396" description="TPR-like protein" evidence="3">
    <location>
        <begin position="23"/>
        <end position="732"/>
    </location>
</feature>
<feature type="transmembrane region" description="Helical" evidence="2">
    <location>
        <begin position="71"/>
        <end position="92"/>
    </location>
</feature>
<reference evidence="4 5" key="1">
    <citation type="journal article" date="2012" name="Genome Biol.">
        <title>The genome of the polar eukaryotic microalga coccomyxa subellipsoidea reveals traits of cold adaptation.</title>
        <authorList>
            <person name="Blanc G."/>
            <person name="Agarkova I."/>
            <person name="Grimwood J."/>
            <person name="Kuo A."/>
            <person name="Brueggeman A."/>
            <person name="Dunigan D."/>
            <person name="Gurnon J."/>
            <person name="Ladunga I."/>
            <person name="Lindquist E."/>
            <person name="Lucas S."/>
            <person name="Pangilinan J."/>
            <person name="Proschold T."/>
            <person name="Salamov A."/>
            <person name="Schmutz J."/>
            <person name="Weeks D."/>
            <person name="Yamada T."/>
            <person name="Claverie J.M."/>
            <person name="Grigoriev I."/>
            <person name="Van Etten J."/>
            <person name="Lomsadze A."/>
            <person name="Borodovsky M."/>
        </authorList>
    </citation>
    <scope>NUCLEOTIDE SEQUENCE [LARGE SCALE GENOMIC DNA]</scope>
    <source>
        <strain evidence="4 5">C-169</strain>
    </source>
</reference>
<dbReference type="SUPFAM" id="SSF48452">
    <property type="entry name" value="TPR-like"/>
    <property type="match status" value="1"/>
</dbReference>
<accession>I0YXZ4</accession>
<gene>
    <name evidence="4" type="ORF">COCSUDRAFT_47568</name>
</gene>
<dbReference type="PANTHER" id="PTHR45588">
    <property type="entry name" value="TPR DOMAIN-CONTAINING PROTEIN"/>
    <property type="match status" value="1"/>
</dbReference>
<evidence type="ECO:0000256" key="1">
    <source>
        <dbReference type="SAM" id="MobiDB-lite"/>
    </source>
</evidence>
<dbReference type="PANTHER" id="PTHR45588:SF1">
    <property type="entry name" value="WW DOMAIN-CONTAINING PROTEIN"/>
    <property type="match status" value="1"/>
</dbReference>
<feature type="region of interest" description="Disordered" evidence="1">
    <location>
        <begin position="31"/>
        <end position="60"/>
    </location>
</feature>
<dbReference type="STRING" id="574566.I0YXZ4"/>
<keyword evidence="2" id="KW-0812">Transmembrane</keyword>
<name>I0YXZ4_COCSC</name>
<feature type="region of interest" description="Disordered" evidence="1">
    <location>
        <begin position="227"/>
        <end position="247"/>
    </location>
</feature>
<dbReference type="Gene3D" id="1.25.40.10">
    <property type="entry name" value="Tetratricopeptide repeat domain"/>
    <property type="match status" value="1"/>
</dbReference>
<dbReference type="RefSeq" id="XP_005647807.1">
    <property type="nucleotide sequence ID" value="XM_005647750.1"/>
</dbReference>
<feature type="signal peptide" evidence="3">
    <location>
        <begin position="1"/>
        <end position="22"/>
    </location>
</feature>
<dbReference type="InterPro" id="IPR011990">
    <property type="entry name" value="TPR-like_helical_dom_sf"/>
</dbReference>